<protein>
    <submittedName>
        <fullName evidence="1">MHC class I antigen</fullName>
    </submittedName>
</protein>
<feature type="non-terminal residue" evidence="1">
    <location>
        <position position="1"/>
    </location>
</feature>
<reference evidence="1" key="1">
    <citation type="journal article" date="1994" name="J. Immunol. Methods">
        <title>Targeted amplification of alternatively spliced transcripts of major histocompatibility complex class I heavy chain.</title>
        <authorList>
            <person name="Yang D."/>
            <person name="Le J."/>
        </authorList>
    </citation>
    <scope>NUCLEOTIDE SEQUENCE</scope>
</reference>
<organism evidence="1">
    <name type="scientific">Homo sapiens</name>
    <name type="common">Human</name>
    <dbReference type="NCBI Taxonomy" id="9606"/>
    <lineage>
        <taxon>Eukaryota</taxon>
        <taxon>Metazoa</taxon>
        <taxon>Chordata</taxon>
        <taxon>Craniata</taxon>
        <taxon>Vertebrata</taxon>
        <taxon>Euteleostomi</taxon>
        <taxon>Mammalia</taxon>
        <taxon>Eutheria</taxon>
        <taxon>Euarchontoglires</taxon>
        <taxon>Primates</taxon>
        <taxon>Haplorrhini</taxon>
        <taxon>Catarrhini</taxon>
        <taxon>Hominidae</taxon>
        <taxon>Homo</taxon>
    </lineage>
</organism>
<proteinExistence type="evidence at transcript level"/>
<evidence type="ECO:0000313" key="1">
    <source>
        <dbReference type="EMBL" id="AAD14975.2"/>
    </source>
</evidence>
<dbReference type="EMBL" id="S74116">
    <property type="protein sequence ID" value="AAD14975.2"/>
    <property type="molecule type" value="mRNA"/>
</dbReference>
<sequence>GSCSGAFWRRAEIQMPCAARGAAGAPHPEMGWKRREL</sequence>
<gene>
    <name evidence="1" type="primary">HLA-Cw2</name>
</gene>
<feature type="non-terminal residue" evidence="1">
    <location>
        <position position="37"/>
    </location>
</feature>
<name>Q29659_HUMAN</name>
<dbReference type="AlphaFoldDB" id="Q29659"/>
<accession>Q29659</accession>